<name>A0ABR9QGK9_9BACI</name>
<dbReference type="PANTHER" id="PTHR14969">
    <property type="entry name" value="SPHINGOSINE-1-PHOSPHATE PHOSPHOHYDROLASE"/>
    <property type="match status" value="1"/>
</dbReference>
<dbReference type="EMBL" id="JADCLJ010000012">
    <property type="protein sequence ID" value="MBE4907625.1"/>
    <property type="molecule type" value="Genomic_DNA"/>
</dbReference>
<feature type="transmembrane region" description="Helical" evidence="7">
    <location>
        <begin position="63"/>
        <end position="81"/>
    </location>
</feature>
<dbReference type="InterPro" id="IPR036938">
    <property type="entry name" value="PAP2/HPO_sf"/>
</dbReference>
<evidence type="ECO:0000256" key="1">
    <source>
        <dbReference type="ARBA" id="ARBA00004651"/>
    </source>
</evidence>
<comment type="caution">
    <text evidence="9">The sequence shown here is derived from an EMBL/GenBank/DDBJ whole genome shotgun (WGS) entry which is preliminary data.</text>
</comment>
<dbReference type="Proteomes" id="UP001516662">
    <property type="component" value="Unassembled WGS sequence"/>
</dbReference>
<evidence type="ECO:0000256" key="5">
    <source>
        <dbReference type="ARBA" id="ARBA00022989"/>
    </source>
</evidence>
<dbReference type="SUPFAM" id="SSF48317">
    <property type="entry name" value="Acid phosphatase/Vanadium-dependent haloperoxidase"/>
    <property type="match status" value="1"/>
</dbReference>
<dbReference type="RefSeq" id="WP_193535105.1">
    <property type="nucleotide sequence ID" value="NZ_JADCLJ010000012.1"/>
</dbReference>
<keyword evidence="10" id="KW-1185">Reference proteome</keyword>
<feature type="domain" description="Phosphatidic acid phosphatase type 2/haloperoxidase" evidence="8">
    <location>
        <begin position="64"/>
        <end position="172"/>
    </location>
</feature>
<keyword evidence="2" id="KW-1003">Cell membrane</keyword>
<dbReference type="InterPro" id="IPR000326">
    <property type="entry name" value="PAP2/HPO"/>
</dbReference>
<gene>
    <name evidence="9" type="ORF">IMZ08_06115</name>
</gene>
<keyword evidence="6 7" id="KW-0472">Membrane</keyword>
<evidence type="ECO:0000256" key="3">
    <source>
        <dbReference type="ARBA" id="ARBA00022692"/>
    </source>
</evidence>
<evidence type="ECO:0000256" key="2">
    <source>
        <dbReference type="ARBA" id="ARBA00022475"/>
    </source>
</evidence>
<dbReference type="Gene3D" id="1.20.144.10">
    <property type="entry name" value="Phosphatidic acid phosphatase type 2/haloperoxidase"/>
    <property type="match status" value="1"/>
</dbReference>
<sequence>MITKWVNHLHQWECGLFLTLNSRFDRQHLNLFFRQITHLGGARFTIIITIAIILISFMPLKMWAIESAIALATSHMLVSIIKKLYPRSRPYLSVSHAKVVDNPLKDHSFPSGHTTAIFSLITPYVIHFPILAIFLCPLALLVGASRVFLGLHYPSDVLVGSIIGTVFGILVVFLL</sequence>
<dbReference type="Pfam" id="PF01569">
    <property type="entry name" value="PAP2"/>
    <property type="match status" value="1"/>
</dbReference>
<organism evidence="9 10">
    <name type="scientific">Litchfieldia luteola</name>
    <dbReference type="NCBI Taxonomy" id="682179"/>
    <lineage>
        <taxon>Bacteria</taxon>
        <taxon>Bacillati</taxon>
        <taxon>Bacillota</taxon>
        <taxon>Bacilli</taxon>
        <taxon>Bacillales</taxon>
        <taxon>Bacillaceae</taxon>
        <taxon>Litchfieldia</taxon>
    </lineage>
</organism>
<evidence type="ECO:0000256" key="6">
    <source>
        <dbReference type="ARBA" id="ARBA00023136"/>
    </source>
</evidence>
<evidence type="ECO:0000313" key="10">
    <source>
        <dbReference type="Proteomes" id="UP001516662"/>
    </source>
</evidence>
<feature type="transmembrane region" description="Helical" evidence="7">
    <location>
        <begin position="157"/>
        <end position="174"/>
    </location>
</feature>
<accession>A0ABR9QGK9</accession>
<keyword evidence="5 7" id="KW-1133">Transmembrane helix</keyword>
<dbReference type="PANTHER" id="PTHR14969:SF62">
    <property type="entry name" value="DECAPRENYLPHOSPHORYL-5-PHOSPHORIBOSE PHOSPHATASE RV3807C-RELATED"/>
    <property type="match status" value="1"/>
</dbReference>
<comment type="subcellular location">
    <subcellularLocation>
        <location evidence="1">Cell membrane</location>
        <topology evidence="1">Multi-pass membrane protein</topology>
    </subcellularLocation>
</comment>
<proteinExistence type="predicted"/>
<reference evidence="9 10" key="1">
    <citation type="submission" date="2020-10" db="EMBL/GenBank/DDBJ databases">
        <title>Bacillus sp. HD4P25, an endophyte from a halophyte.</title>
        <authorList>
            <person name="Sun J.-Q."/>
        </authorList>
    </citation>
    <scope>NUCLEOTIDE SEQUENCE [LARGE SCALE GENOMIC DNA]</scope>
    <source>
        <strain evidence="9 10">YIM 93174</strain>
    </source>
</reference>
<evidence type="ECO:0000256" key="4">
    <source>
        <dbReference type="ARBA" id="ARBA00022801"/>
    </source>
</evidence>
<keyword evidence="4" id="KW-0378">Hydrolase</keyword>
<dbReference type="SMART" id="SM00014">
    <property type="entry name" value="acidPPc"/>
    <property type="match status" value="1"/>
</dbReference>
<feature type="transmembrane region" description="Helical" evidence="7">
    <location>
        <begin position="36"/>
        <end position="57"/>
    </location>
</feature>
<evidence type="ECO:0000259" key="8">
    <source>
        <dbReference type="SMART" id="SM00014"/>
    </source>
</evidence>
<protein>
    <submittedName>
        <fullName evidence="9">Phosphatase PAP2 family protein</fullName>
    </submittedName>
</protein>
<feature type="transmembrane region" description="Helical" evidence="7">
    <location>
        <begin position="124"/>
        <end position="145"/>
    </location>
</feature>
<evidence type="ECO:0000313" key="9">
    <source>
        <dbReference type="EMBL" id="MBE4907625.1"/>
    </source>
</evidence>
<evidence type="ECO:0000256" key="7">
    <source>
        <dbReference type="SAM" id="Phobius"/>
    </source>
</evidence>
<keyword evidence="3 7" id="KW-0812">Transmembrane</keyword>